<dbReference type="EMBL" id="FOMX01000013">
    <property type="protein sequence ID" value="SFE40204.1"/>
    <property type="molecule type" value="Genomic_DNA"/>
</dbReference>
<evidence type="ECO:0000313" key="2">
    <source>
        <dbReference type="Proteomes" id="UP000199400"/>
    </source>
</evidence>
<accession>A0A1I2A7Y6</accession>
<protein>
    <recommendedName>
        <fullName evidence="3">Lipoprotein</fullName>
    </recommendedName>
</protein>
<dbReference type="PROSITE" id="PS51257">
    <property type="entry name" value="PROKAR_LIPOPROTEIN"/>
    <property type="match status" value="1"/>
</dbReference>
<keyword evidence="2" id="KW-1185">Reference proteome</keyword>
<dbReference type="AlphaFoldDB" id="A0A1I2A7Y6"/>
<name>A0A1I2A7Y6_9BACT</name>
<evidence type="ECO:0008006" key="3">
    <source>
        <dbReference type="Google" id="ProtNLM"/>
    </source>
</evidence>
<gene>
    <name evidence="1" type="ORF">SAMN02745121_04125</name>
</gene>
<sequence length="265" mass="29307">MGRALVSPEIRAAAGWLSLALACARAGEPARTEAPPTEARLERKTEIVEPVGVDPSLLVSAELTPGDVEAKCHAPEYLARCLQARAHPQVRFTWTLVFDEYRTDERGDQVAYTEAEQLARRRRVMDRLQADGAREIHTYSKLWSVLVVATHPQVRGAMALPEVRMVSVSCADDDREFCDCGRLRVDQCRAHAFCGEVHGYPHCREPLTLAGCTRAEGCTDSMSRARDPRGVMWQFRSGCYPDQPGWEPLGSAIDMVTGEPRCPGG</sequence>
<evidence type="ECO:0000313" key="1">
    <source>
        <dbReference type="EMBL" id="SFE40204.1"/>
    </source>
</evidence>
<dbReference type="Proteomes" id="UP000199400">
    <property type="component" value="Unassembled WGS sequence"/>
</dbReference>
<organism evidence="1 2">
    <name type="scientific">Nannocystis exedens</name>
    <dbReference type="NCBI Taxonomy" id="54"/>
    <lineage>
        <taxon>Bacteria</taxon>
        <taxon>Pseudomonadati</taxon>
        <taxon>Myxococcota</taxon>
        <taxon>Polyangia</taxon>
        <taxon>Nannocystales</taxon>
        <taxon>Nannocystaceae</taxon>
        <taxon>Nannocystis</taxon>
    </lineage>
</organism>
<reference evidence="2" key="1">
    <citation type="submission" date="2016-10" db="EMBL/GenBank/DDBJ databases">
        <authorList>
            <person name="Varghese N."/>
            <person name="Submissions S."/>
        </authorList>
    </citation>
    <scope>NUCLEOTIDE SEQUENCE [LARGE SCALE GENOMIC DNA]</scope>
    <source>
        <strain evidence="2">ATCC 25963</strain>
    </source>
</reference>
<proteinExistence type="predicted"/>
<dbReference type="STRING" id="54.SAMN02745121_04125"/>